<dbReference type="PANTHER" id="PTHR33734">
    <property type="entry name" value="LYSM DOMAIN-CONTAINING GPI-ANCHORED PROTEIN 2"/>
    <property type="match status" value="1"/>
</dbReference>
<dbReference type="EMBL" id="FO203503">
    <property type="protein sequence ID" value="CCK80417.1"/>
    <property type="molecule type" value="Genomic_DNA"/>
</dbReference>
<feature type="compositionally biased region" description="Polar residues" evidence="1">
    <location>
        <begin position="11"/>
        <end position="23"/>
    </location>
</feature>
<dbReference type="Pfam" id="PF01476">
    <property type="entry name" value="LysM"/>
    <property type="match status" value="1"/>
</dbReference>
<dbReference type="PROSITE" id="PS51782">
    <property type="entry name" value="LYSM"/>
    <property type="match status" value="1"/>
</dbReference>
<dbReference type="HOGENOM" id="CLU_1110043_0_0_7"/>
<feature type="compositionally biased region" description="Basic and acidic residues" evidence="1">
    <location>
        <begin position="72"/>
        <end position="85"/>
    </location>
</feature>
<accession>K0NNS2</accession>
<evidence type="ECO:0000256" key="1">
    <source>
        <dbReference type="SAM" id="MobiDB-lite"/>
    </source>
</evidence>
<feature type="region of interest" description="Disordered" evidence="1">
    <location>
        <begin position="72"/>
        <end position="91"/>
    </location>
</feature>
<evidence type="ECO:0000313" key="4">
    <source>
        <dbReference type="EMBL" id="CCK80417.1"/>
    </source>
</evidence>
<dbReference type="KEGG" id="dto:TOL2_C22560"/>
<dbReference type="InterPro" id="IPR036779">
    <property type="entry name" value="LysM_dom_sf"/>
</dbReference>
<keyword evidence="2" id="KW-0812">Transmembrane</keyword>
<dbReference type="InterPro" id="IPR018392">
    <property type="entry name" value="LysM"/>
</dbReference>
<keyword evidence="2" id="KW-0472">Membrane</keyword>
<dbReference type="STRING" id="651182.TOL2_C22560"/>
<feature type="domain" description="LysM" evidence="3">
    <location>
        <begin position="205"/>
        <end position="249"/>
    </location>
</feature>
<feature type="transmembrane region" description="Helical" evidence="2">
    <location>
        <begin position="43"/>
        <end position="62"/>
    </location>
</feature>
<dbReference type="Proteomes" id="UP000007347">
    <property type="component" value="Chromosome"/>
</dbReference>
<sequence>MDHKDKPEAKISTTKITPNKKNATHVTGTGEKFNTALLKKNEFAMIIFGALLLTLIVFFLFFRSPDIKSDIKSESKQDTKTETVEKNTSSSSFTDLEKRIENLEQALQAGENSFGSTNDQSTYGVKDIDPIKERVTRLETAFLVKFDSLTERMGKIETSISQIKAGPGAVIPSKALPIKAVPPKVELKPLIPVKKAVKKEKKASVSHAVQKGETLYSISKKYNTSVDTLRKLNNMSDNAKIYPGNNIIIR</sequence>
<keyword evidence="5" id="KW-1185">Reference proteome</keyword>
<dbReference type="RefSeq" id="WP_014957729.1">
    <property type="nucleotide sequence ID" value="NC_018645.1"/>
</dbReference>
<proteinExistence type="predicted"/>
<dbReference type="CDD" id="cd00118">
    <property type="entry name" value="LysM"/>
    <property type="match status" value="1"/>
</dbReference>
<gene>
    <name evidence="4" type="ordered locus">TOL2_C22560</name>
</gene>
<name>K0NNS2_DESTT</name>
<evidence type="ECO:0000313" key="5">
    <source>
        <dbReference type="Proteomes" id="UP000007347"/>
    </source>
</evidence>
<dbReference type="SMART" id="SM00257">
    <property type="entry name" value="LysM"/>
    <property type="match status" value="1"/>
</dbReference>
<evidence type="ECO:0000256" key="2">
    <source>
        <dbReference type="SAM" id="Phobius"/>
    </source>
</evidence>
<protein>
    <submittedName>
        <fullName evidence="4">Putative peptidoglycan-binding protein, related to LysM</fullName>
    </submittedName>
</protein>
<evidence type="ECO:0000259" key="3">
    <source>
        <dbReference type="PROSITE" id="PS51782"/>
    </source>
</evidence>
<dbReference type="OrthoDB" id="370541at2"/>
<dbReference type="AlphaFoldDB" id="K0NNS2"/>
<dbReference type="PANTHER" id="PTHR33734:SF22">
    <property type="entry name" value="MEMBRANE-BOUND LYTIC MUREIN TRANSGLYCOSYLASE D"/>
    <property type="match status" value="1"/>
</dbReference>
<feature type="region of interest" description="Disordered" evidence="1">
    <location>
        <begin position="1"/>
        <end position="23"/>
    </location>
</feature>
<organism evidence="4 5">
    <name type="scientific">Desulfobacula toluolica (strain DSM 7467 / Tol2)</name>
    <dbReference type="NCBI Taxonomy" id="651182"/>
    <lineage>
        <taxon>Bacteria</taxon>
        <taxon>Pseudomonadati</taxon>
        <taxon>Thermodesulfobacteriota</taxon>
        <taxon>Desulfobacteria</taxon>
        <taxon>Desulfobacterales</taxon>
        <taxon>Desulfobacteraceae</taxon>
        <taxon>Desulfobacula</taxon>
    </lineage>
</organism>
<dbReference type="SUPFAM" id="SSF54106">
    <property type="entry name" value="LysM domain"/>
    <property type="match status" value="1"/>
</dbReference>
<dbReference type="Gene3D" id="1.20.5.340">
    <property type="match status" value="1"/>
</dbReference>
<dbReference type="Gene3D" id="3.10.350.10">
    <property type="entry name" value="LysM domain"/>
    <property type="match status" value="1"/>
</dbReference>
<keyword evidence="2" id="KW-1133">Transmembrane helix</keyword>
<reference evidence="4 5" key="1">
    <citation type="journal article" date="2013" name="Environ. Microbiol.">
        <title>Complete genome, catabolic sub-proteomes and key-metabolites of Desulfobacula toluolica Tol2, a marine, aromatic compound-degrading, sulfate-reducing bacterium.</title>
        <authorList>
            <person name="Wohlbrand L."/>
            <person name="Jacob J.H."/>
            <person name="Kube M."/>
            <person name="Mussmann M."/>
            <person name="Jarling R."/>
            <person name="Beck A."/>
            <person name="Amann R."/>
            <person name="Wilkes H."/>
            <person name="Reinhardt R."/>
            <person name="Rabus R."/>
        </authorList>
    </citation>
    <scope>NUCLEOTIDE SEQUENCE [LARGE SCALE GENOMIC DNA]</scope>
    <source>
        <strain evidence="5">DSM 7467 / Tol2</strain>
    </source>
</reference>